<dbReference type="OrthoDB" id="5844513at2759"/>
<dbReference type="HOGENOM" id="CLU_2941408_0_0_1"/>
<keyword evidence="2" id="KW-0436">Ligase</keyword>
<evidence type="ECO:0000256" key="4">
    <source>
        <dbReference type="ARBA" id="ARBA00022840"/>
    </source>
</evidence>
<dbReference type="InterPro" id="IPR023458">
    <property type="entry name" value="Met-tRNA_ligase_1"/>
</dbReference>
<evidence type="ECO:0000256" key="1">
    <source>
        <dbReference type="ARBA" id="ARBA00005594"/>
    </source>
</evidence>
<feature type="domain" description="Methionyl/Leucyl tRNA synthetase" evidence="7">
    <location>
        <begin position="32"/>
        <end position="59"/>
    </location>
</feature>
<dbReference type="Proteomes" id="UP000027195">
    <property type="component" value="Unassembled WGS sequence"/>
</dbReference>
<evidence type="ECO:0000313" key="9">
    <source>
        <dbReference type="Proteomes" id="UP000027195"/>
    </source>
</evidence>
<evidence type="ECO:0000256" key="2">
    <source>
        <dbReference type="ARBA" id="ARBA00022598"/>
    </source>
</evidence>
<dbReference type="EMBL" id="KL198059">
    <property type="protein sequence ID" value="KDQ11388.1"/>
    <property type="molecule type" value="Genomic_DNA"/>
</dbReference>
<dbReference type="PANTHER" id="PTHR45765">
    <property type="entry name" value="METHIONINE--TRNA LIGASE"/>
    <property type="match status" value="1"/>
</dbReference>
<dbReference type="GO" id="GO:0004825">
    <property type="term" value="F:methionine-tRNA ligase activity"/>
    <property type="evidence" value="ECO:0007669"/>
    <property type="project" value="InterPro"/>
</dbReference>
<dbReference type="STRING" id="930990.A0A067M6K9"/>
<keyword evidence="6" id="KW-0030">Aminoacyl-tRNA synthetase</keyword>
<gene>
    <name evidence="8" type="ORF">BOTBODRAFT_177421</name>
</gene>
<evidence type="ECO:0000313" key="8">
    <source>
        <dbReference type="EMBL" id="KDQ11388.1"/>
    </source>
</evidence>
<evidence type="ECO:0000256" key="6">
    <source>
        <dbReference type="ARBA" id="ARBA00023146"/>
    </source>
</evidence>
<accession>A0A067M6K9</accession>
<keyword evidence="5" id="KW-0648">Protein biosynthesis</keyword>
<dbReference type="PANTHER" id="PTHR45765:SF1">
    <property type="entry name" value="METHIONINE--TRNA LIGASE, CYTOPLASMIC"/>
    <property type="match status" value="1"/>
</dbReference>
<dbReference type="GO" id="GO:0017101">
    <property type="term" value="C:aminoacyl-tRNA synthetase multienzyme complex"/>
    <property type="evidence" value="ECO:0007669"/>
    <property type="project" value="TreeGrafter"/>
</dbReference>
<dbReference type="Pfam" id="PF09334">
    <property type="entry name" value="tRNA-synt_1g"/>
    <property type="match status" value="1"/>
</dbReference>
<keyword evidence="3" id="KW-0547">Nucleotide-binding</keyword>
<organism evidence="8 9">
    <name type="scientific">Botryobasidium botryosum (strain FD-172 SS1)</name>
    <dbReference type="NCBI Taxonomy" id="930990"/>
    <lineage>
        <taxon>Eukaryota</taxon>
        <taxon>Fungi</taxon>
        <taxon>Dikarya</taxon>
        <taxon>Basidiomycota</taxon>
        <taxon>Agaricomycotina</taxon>
        <taxon>Agaricomycetes</taxon>
        <taxon>Cantharellales</taxon>
        <taxon>Botryobasidiaceae</taxon>
        <taxon>Botryobasidium</taxon>
    </lineage>
</organism>
<proteinExistence type="inferred from homology"/>
<name>A0A067M6K9_BOTB1</name>
<evidence type="ECO:0000256" key="3">
    <source>
        <dbReference type="ARBA" id="ARBA00022741"/>
    </source>
</evidence>
<reference evidence="9" key="1">
    <citation type="journal article" date="2014" name="Proc. Natl. Acad. Sci. U.S.A.">
        <title>Extensive sampling of basidiomycete genomes demonstrates inadequacy of the white-rot/brown-rot paradigm for wood decay fungi.</title>
        <authorList>
            <person name="Riley R."/>
            <person name="Salamov A.A."/>
            <person name="Brown D.W."/>
            <person name="Nagy L.G."/>
            <person name="Floudas D."/>
            <person name="Held B.W."/>
            <person name="Levasseur A."/>
            <person name="Lombard V."/>
            <person name="Morin E."/>
            <person name="Otillar R."/>
            <person name="Lindquist E.A."/>
            <person name="Sun H."/>
            <person name="LaButti K.M."/>
            <person name="Schmutz J."/>
            <person name="Jabbour D."/>
            <person name="Luo H."/>
            <person name="Baker S.E."/>
            <person name="Pisabarro A.G."/>
            <person name="Walton J.D."/>
            <person name="Blanchette R.A."/>
            <person name="Henrissat B."/>
            <person name="Martin F."/>
            <person name="Cullen D."/>
            <person name="Hibbett D.S."/>
            <person name="Grigoriev I.V."/>
        </authorList>
    </citation>
    <scope>NUCLEOTIDE SEQUENCE [LARGE SCALE GENOMIC DNA]</scope>
    <source>
        <strain evidence="9">FD-172 SS1</strain>
    </source>
</reference>
<protein>
    <recommendedName>
        <fullName evidence="7">Methionyl/Leucyl tRNA synthetase domain-containing protein</fullName>
    </recommendedName>
</protein>
<keyword evidence="9" id="KW-1185">Reference proteome</keyword>
<evidence type="ECO:0000259" key="7">
    <source>
        <dbReference type="Pfam" id="PF09334"/>
    </source>
</evidence>
<keyword evidence="4" id="KW-0067">ATP-binding</keyword>
<dbReference type="GO" id="GO:0005524">
    <property type="term" value="F:ATP binding"/>
    <property type="evidence" value="ECO:0007669"/>
    <property type="project" value="UniProtKB-KW"/>
</dbReference>
<dbReference type="InParanoid" id="A0A067M6K9"/>
<evidence type="ECO:0000256" key="5">
    <source>
        <dbReference type="ARBA" id="ARBA00022917"/>
    </source>
</evidence>
<sequence length="60" mass="6405">MAQKIRDEADLLVNIPGKEGEKNTGKQNIVPITSALPYCNNVPHLGNIIGSTLSADVFAQ</sequence>
<dbReference type="AlphaFoldDB" id="A0A067M6K9"/>
<dbReference type="GO" id="GO:0005829">
    <property type="term" value="C:cytosol"/>
    <property type="evidence" value="ECO:0007669"/>
    <property type="project" value="TreeGrafter"/>
</dbReference>
<comment type="similarity">
    <text evidence="1">Belongs to the class-I aminoacyl-tRNA synthetase family.</text>
</comment>
<dbReference type="InterPro" id="IPR015413">
    <property type="entry name" value="Methionyl/Leucyl_tRNA_Synth"/>
</dbReference>
<dbReference type="GO" id="GO:0006431">
    <property type="term" value="P:methionyl-tRNA aminoacylation"/>
    <property type="evidence" value="ECO:0007669"/>
    <property type="project" value="TreeGrafter"/>
</dbReference>
<dbReference type="PROSITE" id="PS00178">
    <property type="entry name" value="AA_TRNA_LIGASE_I"/>
    <property type="match status" value="1"/>
</dbReference>
<dbReference type="InterPro" id="IPR001412">
    <property type="entry name" value="aa-tRNA-synth_I_CS"/>
</dbReference>